<evidence type="ECO:0000313" key="8">
    <source>
        <dbReference type="EMBL" id="CAJ76077.1"/>
    </source>
</evidence>
<sequence>MEAETKIFHDNSDVDRLRRRSVTFGDLAIYFSQEEWEWLSPNQKDLYEDVMLENYHNLVSIYRTFYPKAKGYTFFSAPHGTFSKIDHFGLPTIKSQGQDGYSAEFNQTFIGDLIPIQSKLFHIIETRWSPNEFPLRSHNYSYITTLRPNQERGLQTIFPYGYRRTNTLSGIPNTRAHLINHQPLSRLHSPGQAWFNIQKTVIVIHYITILKVQNHIIILLDAAKAFDNIQHTFMIKFLERRAIQGTYLIIVRAIYSTPVANIKLYGEKLETITLKSRTRQVCPLSPYSAIDMKIYLSDLKTSTRALRKLISNFTKVAGNIINANSVASNIYGHLFECNNCSLVYGPQLFINAHLRIHIIDKGAKTILNKHKCRTCEIVFNLMSCLSLHKRFHTTMVYALRSRIDKWDYQCDRCVDIFKRKLTLKIHRINHIKILQSFCKAKATMNPTDILCRSCLRIFGRSHHLSTHISTHGIDLYQSYNRKRPYIQNIFTCRICKKYFSRTKALKLHLIAHQQTKYPYSKWGSE</sequence>
<dbReference type="CDD" id="cd07765">
    <property type="entry name" value="KRAB_A-box"/>
    <property type="match status" value="1"/>
</dbReference>
<dbReference type="InterPro" id="IPR001909">
    <property type="entry name" value="KRAB"/>
</dbReference>
<keyword evidence="1" id="KW-0479">Metal-binding</keyword>
<dbReference type="Gene3D" id="6.10.140.140">
    <property type="match status" value="1"/>
</dbReference>
<gene>
    <name evidence="8" type="primary">AVGR3</name>
</gene>
<accession>Q2KTB9</accession>
<name>Q2KTB9_RAT</name>
<dbReference type="Pfam" id="PF01352">
    <property type="entry name" value="KRAB"/>
    <property type="match status" value="1"/>
</dbReference>
<organism evidence="8">
    <name type="scientific">Rattus norvegicus</name>
    <name type="common">Rat</name>
    <dbReference type="NCBI Taxonomy" id="10116"/>
    <lineage>
        <taxon>Eukaryota</taxon>
        <taxon>Metazoa</taxon>
        <taxon>Chordata</taxon>
        <taxon>Craniata</taxon>
        <taxon>Vertebrata</taxon>
        <taxon>Euteleostomi</taxon>
        <taxon>Mammalia</taxon>
        <taxon>Eutheria</taxon>
        <taxon>Euarchontoglires</taxon>
        <taxon>Glires</taxon>
        <taxon>Rodentia</taxon>
        <taxon>Myomorpha</taxon>
        <taxon>Muroidea</taxon>
        <taxon>Muridae</taxon>
        <taxon>Murinae</taxon>
        <taxon>Rattus</taxon>
    </lineage>
</organism>
<proteinExistence type="evidence at transcript level"/>
<keyword evidence="3 5" id="KW-0863">Zinc-finger</keyword>
<feature type="domain" description="C2H2-type" evidence="6">
    <location>
        <begin position="449"/>
        <end position="471"/>
    </location>
</feature>
<evidence type="ECO:0000259" key="7">
    <source>
        <dbReference type="PROSITE" id="PS50805"/>
    </source>
</evidence>
<dbReference type="Gene3D" id="3.30.160.60">
    <property type="entry name" value="Classic Zinc Finger"/>
    <property type="match status" value="2"/>
</dbReference>
<dbReference type="PROSITE" id="PS50157">
    <property type="entry name" value="ZINC_FINGER_C2H2_2"/>
    <property type="match status" value="5"/>
</dbReference>
<feature type="domain" description="C2H2-type" evidence="6">
    <location>
        <begin position="490"/>
        <end position="517"/>
    </location>
</feature>
<reference evidence="8" key="1">
    <citation type="submission" date="2006-02" db="EMBL/GenBank/DDBJ databases">
        <title>Rattus norvegicus autogenous vein graft remodeling associated protein 3(AVGR3) mRNA, complete cds.</title>
        <authorList>
            <person name="Hu X."/>
            <person name="Yang J."/>
            <person name="Zhang Q."/>
        </authorList>
    </citation>
    <scope>NUCLEOTIDE SEQUENCE</scope>
</reference>
<dbReference type="GO" id="GO:0006355">
    <property type="term" value="P:regulation of DNA-templated transcription"/>
    <property type="evidence" value="ECO:0007669"/>
    <property type="project" value="InterPro"/>
</dbReference>
<evidence type="ECO:0000256" key="5">
    <source>
        <dbReference type="PROSITE-ProRule" id="PRU00042"/>
    </source>
</evidence>
<feature type="domain" description="C2H2-type" evidence="6">
    <location>
        <begin position="370"/>
        <end position="393"/>
    </location>
</feature>
<dbReference type="InterPro" id="IPR036051">
    <property type="entry name" value="KRAB_dom_sf"/>
</dbReference>
<evidence type="ECO:0000256" key="3">
    <source>
        <dbReference type="ARBA" id="ARBA00022771"/>
    </source>
</evidence>
<dbReference type="InterPro" id="IPR013087">
    <property type="entry name" value="Znf_C2H2_type"/>
</dbReference>
<evidence type="ECO:0000259" key="6">
    <source>
        <dbReference type="PROSITE" id="PS50157"/>
    </source>
</evidence>
<dbReference type="AlphaFoldDB" id="Q2KTB9"/>
<evidence type="ECO:0000256" key="1">
    <source>
        <dbReference type="ARBA" id="ARBA00022723"/>
    </source>
</evidence>
<dbReference type="SMART" id="SM00349">
    <property type="entry name" value="KRAB"/>
    <property type="match status" value="1"/>
</dbReference>
<dbReference type="SMART" id="SM00355">
    <property type="entry name" value="ZnF_C2H2"/>
    <property type="match status" value="5"/>
</dbReference>
<evidence type="ECO:0000256" key="2">
    <source>
        <dbReference type="ARBA" id="ARBA00022737"/>
    </source>
</evidence>
<protein>
    <submittedName>
        <fullName evidence="8">Autogenous vein graft remodeling associated protein 3</fullName>
    </submittedName>
</protein>
<feature type="domain" description="KRAB" evidence="7">
    <location>
        <begin position="22"/>
        <end position="113"/>
    </location>
</feature>
<feature type="domain" description="C2H2-type" evidence="6">
    <location>
        <begin position="335"/>
        <end position="362"/>
    </location>
</feature>
<keyword evidence="2" id="KW-0677">Repeat</keyword>
<keyword evidence="4" id="KW-0862">Zinc</keyword>
<dbReference type="PROSITE" id="PS00028">
    <property type="entry name" value="ZINC_FINGER_C2H2_1"/>
    <property type="match status" value="5"/>
</dbReference>
<dbReference type="SUPFAM" id="SSF57667">
    <property type="entry name" value="beta-beta-alpha zinc fingers"/>
    <property type="match status" value="2"/>
</dbReference>
<dbReference type="InterPro" id="IPR036236">
    <property type="entry name" value="Znf_C2H2_sf"/>
</dbReference>
<evidence type="ECO:0000256" key="4">
    <source>
        <dbReference type="ARBA" id="ARBA00022833"/>
    </source>
</evidence>
<dbReference type="GO" id="GO:0008270">
    <property type="term" value="F:zinc ion binding"/>
    <property type="evidence" value="ECO:0007669"/>
    <property type="project" value="UniProtKB-KW"/>
</dbReference>
<feature type="domain" description="C2H2-type" evidence="6">
    <location>
        <begin position="408"/>
        <end position="430"/>
    </location>
</feature>
<dbReference type="PANTHER" id="PTHR19446">
    <property type="entry name" value="REVERSE TRANSCRIPTASES"/>
    <property type="match status" value="1"/>
</dbReference>
<dbReference type="SUPFAM" id="SSF109640">
    <property type="entry name" value="KRAB domain (Kruppel-associated box)"/>
    <property type="match status" value="1"/>
</dbReference>
<dbReference type="EMBL" id="AM228980">
    <property type="protein sequence ID" value="CAJ76077.1"/>
    <property type="molecule type" value="mRNA"/>
</dbReference>
<dbReference type="PROSITE" id="PS50805">
    <property type="entry name" value="KRAB"/>
    <property type="match status" value="1"/>
</dbReference>